<organism evidence="2 3">
    <name type="scientific">Elsinoe australis</name>
    <dbReference type="NCBI Taxonomy" id="40998"/>
    <lineage>
        <taxon>Eukaryota</taxon>
        <taxon>Fungi</taxon>
        <taxon>Dikarya</taxon>
        <taxon>Ascomycota</taxon>
        <taxon>Pezizomycotina</taxon>
        <taxon>Dothideomycetes</taxon>
        <taxon>Dothideomycetidae</taxon>
        <taxon>Myriangiales</taxon>
        <taxon>Elsinoaceae</taxon>
        <taxon>Elsinoe</taxon>
    </lineage>
</organism>
<evidence type="ECO:0000313" key="3">
    <source>
        <dbReference type="Proteomes" id="UP000308133"/>
    </source>
</evidence>
<feature type="compositionally biased region" description="Low complexity" evidence="1">
    <location>
        <begin position="315"/>
        <end position="325"/>
    </location>
</feature>
<dbReference type="Proteomes" id="UP000308133">
    <property type="component" value="Unassembled WGS sequence"/>
</dbReference>
<feature type="region of interest" description="Disordered" evidence="1">
    <location>
        <begin position="1"/>
        <end position="45"/>
    </location>
</feature>
<name>A0A4U7AXZ2_9PEZI</name>
<gene>
    <name evidence="2" type="ORF">C1H76_4611</name>
</gene>
<dbReference type="EMBL" id="PTQR01000055">
    <property type="protein sequence ID" value="TKX23179.1"/>
    <property type="molecule type" value="Genomic_DNA"/>
</dbReference>
<feature type="compositionally biased region" description="Polar residues" evidence="1">
    <location>
        <begin position="341"/>
        <end position="359"/>
    </location>
</feature>
<dbReference type="AlphaFoldDB" id="A0A4U7AXZ2"/>
<feature type="region of interest" description="Disordered" evidence="1">
    <location>
        <begin position="146"/>
        <end position="166"/>
    </location>
</feature>
<feature type="region of interest" description="Disordered" evidence="1">
    <location>
        <begin position="280"/>
        <end position="359"/>
    </location>
</feature>
<evidence type="ECO:0000313" key="2">
    <source>
        <dbReference type="EMBL" id="TKX23179.1"/>
    </source>
</evidence>
<comment type="caution">
    <text evidence="2">The sequence shown here is derived from an EMBL/GenBank/DDBJ whole genome shotgun (WGS) entry which is preliminary data.</text>
</comment>
<evidence type="ECO:0000256" key="1">
    <source>
        <dbReference type="SAM" id="MobiDB-lite"/>
    </source>
</evidence>
<accession>A0A4U7AXZ2</accession>
<feature type="compositionally biased region" description="Acidic residues" evidence="1">
    <location>
        <begin position="34"/>
        <end position="45"/>
    </location>
</feature>
<reference evidence="2 3" key="1">
    <citation type="submission" date="2018-02" db="EMBL/GenBank/DDBJ databases">
        <title>Draft genome sequences of Elsinoe sp., causing black scab on jojoba.</title>
        <authorList>
            <person name="Stodart B."/>
            <person name="Jeffress S."/>
            <person name="Ash G."/>
            <person name="Arun Chinnappa K."/>
        </authorList>
    </citation>
    <scope>NUCLEOTIDE SEQUENCE [LARGE SCALE GENOMIC DNA]</scope>
    <source>
        <strain evidence="2 3">Hillstone_2</strain>
    </source>
</reference>
<sequence>MAERRTSARLAARAVRSPSLASTSVKSGSALEGEAGDTTDDDDHDDDARFAHALASLSLRRPGEFNIGTCRQHKCMVMLVSLPYTLGRFNFLSCMHPTHGDKCAFADLRVDAVLSDAFSRPVKKARLFAVVDRFLEGQQGGVAQSSLDSATSAVGRDKRPVQGDNDGAWSMAGLRDSLADIDFKQNLKQVLASLGHSVTATACYNLSVDLVPWLIRSLIKHCVRKSQSATAAPAHPQSASAGSVPSRAFGAAGERDTAMLRIPSTPPPRLTITAGAHQIPPTTASERPVSNRTAAPTQVPTCSQVPIQAEANAITTSNTSKNSSSSRERAGKSGIRMPQPKSWTNSHEAFSTTEYRQEY</sequence>
<feature type="compositionally biased region" description="Polar residues" evidence="1">
    <location>
        <begin position="280"/>
        <end position="306"/>
    </location>
</feature>
<protein>
    <submittedName>
        <fullName evidence="2">Uncharacterized protein</fullName>
    </submittedName>
</protein>
<proteinExistence type="predicted"/>